<name>A0ABT4GQ28_9BACL</name>
<gene>
    <name evidence="1" type="ORF">M5X19_36125</name>
</gene>
<accession>A0ABT4GQ28</accession>
<sequence>MRVFRIVSVAADLNGLVNTDIISNVNPPQSPLFDNNTNWIKPGTSTWSWVVDGDVSMRRNFI</sequence>
<dbReference type="EMBL" id="JAMDMX010000217">
    <property type="protein sequence ID" value="MCY9698230.1"/>
    <property type="molecule type" value="Genomic_DNA"/>
</dbReference>
<comment type="caution">
    <text evidence="1">The sequence shown here is derived from an EMBL/GenBank/DDBJ whole genome shotgun (WGS) entry which is preliminary data.</text>
</comment>
<proteinExistence type="predicted"/>
<evidence type="ECO:0000313" key="2">
    <source>
        <dbReference type="Proteomes" id="UP001527099"/>
    </source>
</evidence>
<dbReference type="RefSeq" id="WP_029198441.1">
    <property type="nucleotide sequence ID" value="NZ_JAMDMW010000192.1"/>
</dbReference>
<reference evidence="1 2" key="1">
    <citation type="submission" date="2022-05" db="EMBL/GenBank/DDBJ databases">
        <title>Genome Sequencing of Bee-Associated Microbes.</title>
        <authorList>
            <person name="Dunlap C."/>
        </authorList>
    </citation>
    <scope>NUCLEOTIDE SEQUENCE [LARGE SCALE GENOMIC DNA]</scope>
    <source>
        <strain evidence="1 2">NRRL B-14421</strain>
    </source>
</reference>
<protein>
    <submittedName>
        <fullName evidence="1">Uncharacterized protein</fullName>
    </submittedName>
</protein>
<organism evidence="1 2">
    <name type="scientific">Paenibacillus alginolyticus</name>
    <dbReference type="NCBI Taxonomy" id="59839"/>
    <lineage>
        <taxon>Bacteria</taxon>
        <taxon>Bacillati</taxon>
        <taxon>Bacillota</taxon>
        <taxon>Bacilli</taxon>
        <taxon>Bacillales</taxon>
        <taxon>Paenibacillaceae</taxon>
        <taxon>Paenibacillus</taxon>
    </lineage>
</organism>
<evidence type="ECO:0000313" key="1">
    <source>
        <dbReference type="EMBL" id="MCY9698230.1"/>
    </source>
</evidence>
<dbReference type="Proteomes" id="UP001527099">
    <property type="component" value="Unassembled WGS sequence"/>
</dbReference>
<keyword evidence="2" id="KW-1185">Reference proteome</keyword>